<dbReference type="InterPro" id="IPR005243">
    <property type="entry name" value="THIRX-like_proc"/>
</dbReference>
<feature type="active site" description="Nucleophile" evidence="1">
    <location>
        <position position="14"/>
    </location>
</feature>
<keyword evidence="2" id="KW-0676">Redox-active center</keyword>
<dbReference type="AlphaFoldDB" id="A0A177E7P5"/>
<evidence type="ECO:0000259" key="3">
    <source>
        <dbReference type="Pfam" id="PF13192"/>
    </source>
</evidence>
<dbReference type="PANTHER" id="PTHR36450:SF1">
    <property type="entry name" value="THIOREDOXIN"/>
    <property type="match status" value="1"/>
</dbReference>
<comment type="caution">
    <text evidence="4">The sequence shown here is derived from an EMBL/GenBank/DDBJ whole genome shotgun (WGS) entry which is preliminary data.</text>
</comment>
<dbReference type="Proteomes" id="UP000076964">
    <property type="component" value="Unassembled WGS sequence"/>
</dbReference>
<evidence type="ECO:0000256" key="2">
    <source>
        <dbReference type="PIRSR" id="PIRSR037031-51"/>
    </source>
</evidence>
<keyword evidence="2" id="KW-1015">Disulfide bond</keyword>
<name>A0A177E7P5_9BACT</name>
<dbReference type="Pfam" id="PF13192">
    <property type="entry name" value="Thioredoxin_3"/>
    <property type="match status" value="1"/>
</dbReference>
<proteinExistence type="predicted"/>
<dbReference type="InterPro" id="IPR036249">
    <property type="entry name" value="Thioredoxin-like_sf"/>
</dbReference>
<organism evidence="4 5">
    <name type="scientific">Thermodesulfatator autotrophicus</name>
    <dbReference type="NCBI Taxonomy" id="1795632"/>
    <lineage>
        <taxon>Bacteria</taxon>
        <taxon>Pseudomonadati</taxon>
        <taxon>Thermodesulfobacteriota</taxon>
        <taxon>Thermodesulfobacteria</taxon>
        <taxon>Thermodesulfobacteriales</taxon>
        <taxon>Thermodesulfatatoraceae</taxon>
        <taxon>Thermodesulfatator</taxon>
    </lineage>
</organism>
<dbReference type="Gene3D" id="3.40.30.10">
    <property type="entry name" value="Glutaredoxin"/>
    <property type="match status" value="1"/>
</dbReference>
<protein>
    <submittedName>
        <fullName evidence="4">Redox-active disulfide protein 2</fullName>
    </submittedName>
</protein>
<dbReference type="PANTHER" id="PTHR36450">
    <property type="entry name" value="THIOREDOXIN"/>
    <property type="match status" value="1"/>
</dbReference>
<evidence type="ECO:0000256" key="1">
    <source>
        <dbReference type="PIRSR" id="PIRSR037031-50"/>
    </source>
</evidence>
<dbReference type="NCBIfam" id="TIGR00412">
    <property type="entry name" value="redox_disulf_2"/>
    <property type="match status" value="1"/>
</dbReference>
<accession>A0A177E7P5</accession>
<dbReference type="EMBL" id="LSFI01000035">
    <property type="protein sequence ID" value="OAG27252.1"/>
    <property type="molecule type" value="Genomic_DNA"/>
</dbReference>
<feature type="domain" description="Thioredoxin-like fold" evidence="3">
    <location>
        <begin position="4"/>
        <end position="76"/>
    </location>
</feature>
<feature type="active site" description="Nucleophile" evidence="1">
    <location>
        <position position="11"/>
    </location>
</feature>
<feature type="disulfide bond" description="Redox-active" evidence="2">
    <location>
        <begin position="11"/>
        <end position="14"/>
    </location>
</feature>
<dbReference type="RefSeq" id="WP_068542648.1">
    <property type="nucleotide sequence ID" value="NZ_LSFI01000035.1"/>
</dbReference>
<sequence>MKLIQVLGPGCPKCETLYQNVQKVIEETGIPAHIEKITDLKRIALMGVIQTPGLVIDGQVVSQGKVLSVEEVKKLLS</sequence>
<dbReference type="SUPFAM" id="SSF52833">
    <property type="entry name" value="Thioredoxin-like"/>
    <property type="match status" value="1"/>
</dbReference>
<gene>
    <name evidence="4" type="ORF">TH606_07835</name>
</gene>
<evidence type="ECO:0000313" key="4">
    <source>
        <dbReference type="EMBL" id="OAG27252.1"/>
    </source>
</evidence>
<dbReference type="PIRSF" id="PIRSF037031">
    <property type="entry name" value="Redox_disulphide_2"/>
    <property type="match status" value="1"/>
</dbReference>
<evidence type="ECO:0000313" key="5">
    <source>
        <dbReference type="Proteomes" id="UP000076964"/>
    </source>
</evidence>
<dbReference type="STRING" id="1795632.TH606_07835"/>
<dbReference type="InterPro" id="IPR012336">
    <property type="entry name" value="Thioredoxin-like_fold"/>
</dbReference>
<keyword evidence="5" id="KW-1185">Reference proteome</keyword>
<dbReference type="OrthoDB" id="9800630at2"/>
<reference evidence="4 5" key="1">
    <citation type="submission" date="2016-02" db="EMBL/GenBank/DDBJ databases">
        <title>Draft genome sequence of Thermodesulfatator sp. S606.</title>
        <authorList>
            <person name="Lai Q."/>
            <person name="Cao J."/>
            <person name="Dupont S."/>
            <person name="Shao Z."/>
            <person name="Jebbar M."/>
            <person name="Alain K."/>
        </authorList>
    </citation>
    <scope>NUCLEOTIDE SEQUENCE [LARGE SCALE GENOMIC DNA]</scope>
    <source>
        <strain evidence="4 5">S606</strain>
    </source>
</reference>